<proteinExistence type="predicted"/>
<evidence type="ECO:0000313" key="7">
    <source>
        <dbReference type="EMBL" id="KAL1268628.1"/>
    </source>
</evidence>
<evidence type="ECO:0000256" key="5">
    <source>
        <dbReference type="PROSITE-ProRule" id="PRU00325"/>
    </source>
</evidence>
<dbReference type="PANTHER" id="PTHR46609:SF7">
    <property type="match status" value="1"/>
</dbReference>
<dbReference type="PANTHER" id="PTHR46609">
    <property type="entry name" value="EXONUCLEASE, PHAGE-TYPE/RECB, C-TERMINAL DOMAIN-CONTAINING PROTEIN"/>
    <property type="match status" value="1"/>
</dbReference>
<name>A0ABR3MVF8_9TELE</name>
<keyword evidence="5" id="KW-0863">Zinc-finger</keyword>
<organism evidence="7 8">
    <name type="scientific">Cirrhinus molitorella</name>
    <name type="common">mud carp</name>
    <dbReference type="NCBI Taxonomy" id="172907"/>
    <lineage>
        <taxon>Eukaryota</taxon>
        <taxon>Metazoa</taxon>
        <taxon>Chordata</taxon>
        <taxon>Craniata</taxon>
        <taxon>Vertebrata</taxon>
        <taxon>Euteleostomi</taxon>
        <taxon>Actinopterygii</taxon>
        <taxon>Neopterygii</taxon>
        <taxon>Teleostei</taxon>
        <taxon>Ostariophysi</taxon>
        <taxon>Cypriniformes</taxon>
        <taxon>Cyprinidae</taxon>
        <taxon>Labeoninae</taxon>
        <taxon>Labeonini</taxon>
        <taxon>Cirrhinus</taxon>
    </lineage>
</organism>
<dbReference type="Gene3D" id="3.90.320.10">
    <property type="match status" value="1"/>
</dbReference>
<keyword evidence="2" id="KW-0255">Endonuclease</keyword>
<comment type="caution">
    <text evidence="7">The sequence shown here is derived from an EMBL/GenBank/DDBJ whole genome shotgun (WGS) entry which is preliminary data.</text>
</comment>
<dbReference type="PROSITE" id="PS50966">
    <property type="entry name" value="ZF_SWIM"/>
    <property type="match status" value="1"/>
</dbReference>
<keyword evidence="1" id="KW-0540">Nuclease</keyword>
<keyword evidence="3" id="KW-0378">Hydrolase</keyword>
<dbReference type="InterPro" id="IPR051703">
    <property type="entry name" value="NF-kappa-B_Signaling_Reg"/>
</dbReference>
<evidence type="ECO:0000256" key="2">
    <source>
        <dbReference type="ARBA" id="ARBA00022759"/>
    </source>
</evidence>
<feature type="domain" description="SWIM-type" evidence="6">
    <location>
        <begin position="1"/>
        <end position="24"/>
    </location>
</feature>
<dbReference type="EMBL" id="JAYMGO010000009">
    <property type="protein sequence ID" value="KAL1268628.1"/>
    <property type="molecule type" value="Genomic_DNA"/>
</dbReference>
<dbReference type="InterPro" id="IPR011604">
    <property type="entry name" value="PDDEXK-like_dom_sf"/>
</dbReference>
<gene>
    <name evidence="7" type="ORF">QQF64_033991</name>
</gene>
<dbReference type="Proteomes" id="UP001558613">
    <property type="component" value="Unassembled WGS sequence"/>
</dbReference>
<protein>
    <recommendedName>
        <fullName evidence="6">SWIM-type domain-containing protein</fullName>
    </recommendedName>
</protein>
<dbReference type="SUPFAM" id="SSF52980">
    <property type="entry name" value="Restriction endonuclease-like"/>
    <property type="match status" value="1"/>
</dbReference>
<evidence type="ECO:0000313" key="8">
    <source>
        <dbReference type="Proteomes" id="UP001558613"/>
    </source>
</evidence>
<dbReference type="Pfam" id="PF01771">
    <property type="entry name" value="Viral_alk_exo"/>
    <property type="match status" value="1"/>
</dbReference>
<evidence type="ECO:0000256" key="1">
    <source>
        <dbReference type="ARBA" id="ARBA00022722"/>
    </source>
</evidence>
<keyword evidence="8" id="KW-1185">Reference proteome</keyword>
<dbReference type="InterPro" id="IPR011335">
    <property type="entry name" value="Restrct_endonuc-II-like"/>
</dbReference>
<keyword evidence="4" id="KW-0269">Exonuclease</keyword>
<keyword evidence="5" id="KW-0479">Metal-binding</keyword>
<dbReference type="InterPro" id="IPR007527">
    <property type="entry name" value="Znf_SWIM"/>
</dbReference>
<evidence type="ECO:0000259" key="6">
    <source>
        <dbReference type="PROSITE" id="PS50966"/>
    </source>
</evidence>
<evidence type="ECO:0000256" key="4">
    <source>
        <dbReference type="ARBA" id="ARBA00022839"/>
    </source>
</evidence>
<dbReference type="InterPro" id="IPR034720">
    <property type="entry name" value="Viral_alk_exo"/>
</dbReference>
<accession>A0ABR3MVF8</accession>
<sequence length="285" mass="31171">MCSCSCVAGRALCNHLVALLYQAAHFSESGMSVVPLVLSCTETEQKWHKPRTMDVKPGPVDAMVVVKPKPGATARSGIRSTLYKAYRGELPVLSTLNPTVYYAGFEPSSLPLSCKMNISSDKPLVESAFGKVQAGSILAYHHPPPSPQGVIIHQGAPPFPKLPLDDYHIPPTECSFVPTSQEQLHLHSLCVTLSQSHHIEASTRGQSAAPEWHLLRRERVTASHFREVCHVRGEKSAENLAERILRGTKKTAPMRRGLDMESGALKDYATLKNLNLSKCGLVIHP</sequence>
<evidence type="ECO:0000256" key="3">
    <source>
        <dbReference type="ARBA" id="ARBA00022801"/>
    </source>
</evidence>
<reference evidence="7 8" key="1">
    <citation type="submission" date="2023-09" db="EMBL/GenBank/DDBJ databases">
        <authorList>
            <person name="Wang M."/>
        </authorList>
    </citation>
    <scope>NUCLEOTIDE SEQUENCE [LARGE SCALE GENOMIC DNA]</scope>
    <source>
        <strain evidence="7">GT-2023</strain>
        <tissue evidence="7">Liver</tissue>
    </source>
</reference>
<keyword evidence="5" id="KW-0862">Zinc</keyword>